<evidence type="ECO:0000313" key="4">
    <source>
        <dbReference type="EMBL" id="MCD2493471.1"/>
    </source>
</evidence>
<keyword evidence="2" id="KW-0812">Transmembrane</keyword>
<dbReference type="Proteomes" id="UP001299265">
    <property type="component" value="Unassembled WGS sequence"/>
</dbReference>
<feature type="transmembrane region" description="Helical" evidence="2">
    <location>
        <begin position="128"/>
        <end position="146"/>
    </location>
</feature>
<organism evidence="4 5">
    <name type="scientific">Lientehia hominis</name>
    <dbReference type="NCBI Taxonomy" id="2897778"/>
    <lineage>
        <taxon>Bacteria</taxon>
        <taxon>Bacillati</taxon>
        <taxon>Bacillota</taxon>
        <taxon>Clostridia</taxon>
        <taxon>Lachnospirales</taxon>
        <taxon>Lachnospiraceae</taxon>
        <taxon>Lientehia</taxon>
    </lineage>
</organism>
<dbReference type="EMBL" id="JAJNOR010000009">
    <property type="protein sequence ID" value="MCD2493471.1"/>
    <property type="molecule type" value="Genomic_DNA"/>
</dbReference>
<feature type="transmembrane region" description="Helical" evidence="2">
    <location>
        <begin position="158"/>
        <end position="178"/>
    </location>
</feature>
<dbReference type="InterPro" id="IPR000620">
    <property type="entry name" value="EamA_dom"/>
</dbReference>
<dbReference type="PANTHER" id="PTHR22911:SF137">
    <property type="entry name" value="SOLUTE CARRIER FAMILY 35 MEMBER G2-RELATED"/>
    <property type="match status" value="1"/>
</dbReference>
<dbReference type="PANTHER" id="PTHR22911">
    <property type="entry name" value="ACYL-MALONYL CONDENSING ENZYME-RELATED"/>
    <property type="match status" value="1"/>
</dbReference>
<dbReference type="Pfam" id="PF00892">
    <property type="entry name" value="EamA"/>
    <property type="match status" value="2"/>
</dbReference>
<comment type="similarity">
    <text evidence="1">Belongs to the EamA transporter family.</text>
</comment>
<sequence length="303" mass="31956">MHGHIIGELCALGVALSDAVTCTCFNAAGKKINIFTVNFLKTMTALICVAVIRLMMYGTVSLAGVSPRAWLYLSLSGLIGFVFGDFFYFSSFLYLPYRISMMIFYSSPIVTSLAAWELYGQILQPVDWAGILLITMGLCIVLLARRRQAEGAGQRKQTALGVAFAVLGMLGQAGGVLLSSQGLRLIETAGGSLAASQVRIIAGIGGFFVVMLVGKRRAAAGQALKYPKELGLVMIGGICGCAVGTTLTLHSLNYIPAGISSAITSVSPVMILIFTVFVLREKIRAAEVIGAIVCISGIVALSV</sequence>
<comment type="caution">
    <text evidence="4">The sequence shown here is derived from an EMBL/GenBank/DDBJ whole genome shotgun (WGS) entry which is preliminary data.</text>
</comment>
<evidence type="ECO:0000256" key="1">
    <source>
        <dbReference type="ARBA" id="ARBA00007362"/>
    </source>
</evidence>
<evidence type="ECO:0000259" key="3">
    <source>
        <dbReference type="Pfam" id="PF00892"/>
    </source>
</evidence>
<evidence type="ECO:0000256" key="2">
    <source>
        <dbReference type="SAM" id="Phobius"/>
    </source>
</evidence>
<keyword evidence="2" id="KW-0472">Membrane</keyword>
<feature type="transmembrane region" description="Helical" evidence="2">
    <location>
        <begin position="230"/>
        <end position="249"/>
    </location>
</feature>
<keyword evidence="2" id="KW-1133">Transmembrane helix</keyword>
<dbReference type="SUPFAM" id="SSF103481">
    <property type="entry name" value="Multidrug resistance efflux transporter EmrE"/>
    <property type="match status" value="2"/>
</dbReference>
<name>A0AAP2RKA1_9FIRM</name>
<dbReference type="GO" id="GO:0016020">
    <property type="term" value="C:membrane"/>
    <property type="evidence" value="ECO:0007669"/>
    <property type="project" value="InterPro"/>
</dbReference>
<feature type="transmembrane region" description="Helical" evidence="2">
    <location>
        <begin position="39"/>
        <end position="57"/>
    </location>
</feature>
<feature type="transmembrane region" description="Helical" evidence="2">
    <location>
        <begin position="102"/>
        <end position="122"/>
    </location>
</feature>
<dbReference type="RefSeq" id="WP_231063324.1">
    <property type="nucleotide sequence ID" value="NZ_JAJNOR010000009.1"/>
</dbReference>
<proteinExistence type="inferred from homology"/>
<feature type="transmembrane region" description="Helical" evidence="2">
    <location>
        <begin position="198"/>
        <end position="218"/>
    </location>
</feature>
<feature type="domain" description="EamA" evidence="3">
    <location>
        <begin position="160"/>
        <end position="302"/>
    </location>
</feature>
<protein>
    <submittedName>
        <fullName evidence="4">DMT family transporter</fullName>
    </submittedName>
</protein>
<dbReference type="InterPro" id="IPR037185">
    <property type="entry name" value="EmrE-like"/>
</dbReference>
<evidence type="ECO:0000313" key="5">
    <source>
        <dbReference type="Proteomes" id="UP001299265"/>
    </source>
</evidence>
<gene>
    <name evidence="4" type="ORF">LQE92_12685</name>
</gene>
<keyword evidence="5" id="KW-1185">Reference proteome</keyword>
<dbReference type="Gene3D" id="1.10.3730.20">
    <property type="match status" value="1"/>
</dbReference>
<feature type="transmembrane region" description="Helical" evidence="2">
    <location>
        <begin position="69"/>
        <end position="95"/>
    </location>
</feature>
<feature type="domain" description="EamA" evidence="3">
    <location>
        <begin position="6"/>
        <end position="142"/>
    </location>
</feature>
<dbReference type="AlphaFoldDB" id="A0AAP2RKA1"/>
<reference evidence="4 5" key="1">
    <citation type="submission" date="2021-11" db="EMBL/GenBank/DDBJ databases">
        <title>Lacrimispora sp. nov. NSJ-141 isolated from human feces.</title>
        <authorList>
            <person name="Abdugheni R."/>
        </authorList>
    </citation>
    <scope>NUCLEOTIDE SEQUENCE [LARGE SCALE GENOMIC DNA]</scope>
    <source>
        <strain evidence="4 5">NSJ-141</strain>
    </source>
</reference>
<feature type="transmembrane region" description="Helical" evidence="2">
    <location>
        <begin position="255"/>
        <end position="278"/>
    </location>
</feature>
<accession>A0AAP2RKA1</accession>